<accession>A0A6L4U2E8</accession>
<evidence type="ECO:0000256" key="2">
    <source>
        <dbReference type="SAM" id="Phobius"/>
    </source>
</evidence>
<feature type="compositionally biased region" description="Basic and acidic residues" evidence="1">
    <location>
        <begin position="170"/>
        <end position="182"/>
    </location>
</feature>
<feature type="compositionally biased region" description="Basic and acidic residues" evidence="1">
    <location>
        <begin position="240"/>
        <end position="251"/>
    </location>
</feature>
<name>A0A6L4U2E8_BIFLN</name>
<dbReference type="AlphaFoldDB" id="A0A6L4U2E8"/>
<evidence type="ECO:0000313" key="3">
    <source>
        <dbReference type="EMBL" id="KAB7202200.1"/>
    </source>
</evidence>
<feature type="compositionally biased region" description="Basic and acidic residues" evidence="1">
    <location>
        <begin position="313"/>
        <end position="323"/>
    </location>
</feature>
<organism evidence="3 4">
    <name type="scientific">Bifidobacterium longum</name>
    <dbReference type="NCBI Taxonomy" id="216816"/>
    <lineage>
        <taxon>Bacteria</taxon>
        <taxon>Bacillati</taxon>
        <taxon>Actinomycetota</taxon>
        <taxon>Actinomycetes</taxon>
        <taxon>Bifidobacteriales</taxon>
        <taxon>Bifidobacteriaceae</taxon>
        <taxon>Bifidobacterium</taxon>
    </lineage>
</organism>
<keyword evidence="2" id="KW-0812">Transmembrane</keyword>
<gene>
    <name evidence="3" type="ORF">GBC45_09305</name>
</gene>
<feature type="region of interest" description="Disordered" evidence="1">
    <location>
        <begin position="161"/>
        <end position="199"/>
    </location>
</feature>
<feature type="compositionally biased region" description="Low complexity" evidence="1">
    <location>
        <begin position="411"/>
        <end position="420"/>
    </location>
</feature>
<feature type="region of interest" description="Disordered" evidence="1">
    <location>
        <begin position="238"/>
        <end position="333"/>
    </location>
</feature>
<keyword evidence="2" id="KW-0472">Membrane</keyword>
<protein>
    <submittedName>
        <fullName evidence="3">Uncharacterized protein</fullName>
    </submittedName>
</protein>
<proteinExistence type="predicted"/>
<evidence type="ECO:0000313" key="4">
    <source>
        <dbReference type="Proteomes" id="UP000476628"/>
    </source>
</evidence>
<feature type="transmembrane region" description="Helical" evidence="2">
    <location>
        <begin position="125"/>
        <end position="143"/>
    </location>
</feature>
<dbReference type="EMBL" id="WDUB01000016">
    <property type="protein sequence ID" value="KAB7202200.1"/>
    <property type="molecule type" value="Genomic_DNA"/>
</dbReference>
<feature type="compositionally biased region" description="Basic and acidic residues" evidence="1">
    <location>
        <begin position="451"/>
        <end position="461"/>
    </location>
</feature>
<keyword evidence="2" id="KW-1133">Transmembrane helix</keyword>
<reference evidence="3 4" key="1">
    <citation type="journal article" date="2019" name="Nat. Med.">
        <title>A library of human gut bacterial isolates paired with longitudinal multiomics data enables mechanistic microbiome research.</title>
        <authorList>
            <person name="Poyet M."/>
            <person name="Groussin M."/>
            <person name="Gibbons S.M."/>
            <person name="Avila-Pacheco J."/>
            <person name="Jiang X."/>
            <person name="Kearney S.M."/>
            <person name="Perrotta A.R."/>
            <person name="Berdy B."/>
            <person name="Zhao S."/>
            <person name="Lieberman T.D."/>
            <person name="Swanson P.K."/>
            <person name="Smith M."/>
            <person name="Roesemann S."/>
            <person name="Alexander J.E."/>
            <person name="Rich S.A."/>
            <person name="Livny J."/>
            <person name="Vlamakis H."/>
            <person name="Clish C."/>
            <person name="Bullock K."/>
            <person name="Deik A."/>
            <person name="Scott J."/>
            <person name="Pierce K.A."/>
            <person name="Xavier R.J."/>
            <person name="Alm E.J."/>
        </authorList>
    </citation>
    <scope>NUCLEOTIDE SEQUENCE [LARGE SCALE GENOMIC DNA]</scope>
    <source>
        <strain evidence="3 4">BIOML-A136</strain>
    </source>
</reference>
<feature type="compositionally biased region" description="Low complexity" evidence="1">
    <location>
        <begin position="183"/>
        <end position="194"/>
    </location>
</feature>
<feature type="region of interest" description="Disordered" evidence="1">
    <location>
        <begin position="403"/>
        <end position="484"/>
    </location>
</feature>
<evidence type="ECO:0000256" key="1">
    <source>
        <dbReference type="SAM" id="MobiDB-lite"/>
    </source>
</evidence>
<feature type="compositionally biased region" description="Basic and acidic residues" evidence="1">
    <location>
        <begin position="291"/>
        <end position="303"/>
    </location>
</feature>
<feature type="region of interest" description="Disordered" evidence="1">
    <location>
        <begin position="360"/>
        <end position="385"/>
    </location>
</feature>
<sequence>MGYESLSTVVVLVIVAIIIVVWLPVRTANGMKRVDEHRQDRYSPSLHIVDAENGRRFGDIKPHKAKGAAMPASTPSARLTSEHIAHVRELRRAAIRRRQILAVCLLAITVLVFAVSFPLHFSPLLALIPFVLLLLVLVLGANASRQARQWERKVVRYERAHSGTGWSKKPSAESKDSKRVNKAEPVAAVTAPAEKPAEQIEDAATEVMEQRQIRRALRDAEIEQAKAKALRQSAAAYQAAEEHAKQSEKSDIAQSAADKPAAEPSAMVDESADRKSAAETSESSATPDASVRTDKSIESDKSVAPRVEPSLTVRDERDERDDAAAAADATSELVSVRPVRALDVFDMSTSQDLISFTLGGEHNADNAPESLEIKSTRQVSKAEPVEPAVAEKLIDEARAVKAADDAKAADAGKAVSAGNAVDTESEQRDDADTNAATDADDEAANAAQRAAFHESEERADVEAPAATTDSLGAGLDSILARRGN</sequence>
<feature type="transmembrane region" description="Helical" evidence="2">
    <location>
        <begin position="100"/>
        <end position="119"/>
    </location>
</feature>
<comment type="caution">
    <text evidence="3">The sequence shown here is derived from an EMBL/GenBank/DDBJ whole genome shotgun (WGS) entry which is preliminary data.</text>
</comment>
<dbReference type="Proteomes" id="UP000476628">
    <property type="component" value="Unassembled WGS sequence"/>
</dbReference>
<feature type="transmembrane region" description="Helical" evidence="2">
    <location>
        <begin position="6"/>
        <end position="25"/>
    </location>
</feature>